<evidence type="ECO:0000256" key="1">
    <source>
        <dbReference type="SAM" id="MobiDB-lite"/>
    </source>
</evidence>
<dbReference type="Proteomes" id="UP001479290">
    <property type="component" value="Unassembled WGS sequence"/>
</dbReference>
<accession>A0AAW2A105</accession>
<protein>
    <submittedName>
        <fullName evidence="2">Uncharacterized protein</fullName>
    </submittedName>
</protein>
<dbReference type="AlphaFoldDB" id="A0AAW2A105"/>
<keyword evidence="3" id="KW-1185">Reference proteome</keyword>
<gene>
    <name evidence="2" type="ORF">ABG768_003286</name>
</gene>
<feature type="compositionally biased region" description="Acidic residues" evidence="1">
    <location>
        <begin position="1"/>
        <end position="12"/>
    </location>
</feature>
<evidence type="ECO:0000313" key="3">
    <source>
        <dbReference type="Proteomes" id="UP001479290"/>
    </source>
</evidence>
<proteinExistence type="predicted"/>
<feature type="region of interest" description="Disordered" evidence="1">
    <location>
        <begin position="1"/>
        <end position="105"/>
    </location>
</feature>
<feature type="compositionally biased region" description="Polar residues" evidence="1">
    <location>
        <begin position="79"/>
        <end position="99"/>
    </location>
</feature>
<organism evidence="2 3">
    <name type="scientific">Culter alburnus</name>
    <name type="common">Topmouth culter</name>
    <dbReference type="NCBI Taxonomy" id="194366"/>
    <lineage>
        <taxon>Eukaryota</taxon>
        <taxon>Metazoa</taxon>
        <taxon>Chordata</taxon>
        <taxon>Craniata</taxon>
        <taxon>Vertebrata</taxon>
        <taxon>Euteleostomi</taxon>
        <taxon>Actinopterygii</taxon>
        <taxon>Neopterygii</taxon>
        <taxon>Teleostei</taxon>
        <taxon>Ostariophysi</taxon>
        <taxon>Cypriniformes</taxon>
        <taxon>Xenocyprididae</taxon>
        <taxon>Xenocypridinae</taxon>
        <taxon>Culter</taxon>
    </lineage>
</organism>
<evidence type="ECO:0000313" key="2">
    <source>
        <dbReference type="EMBL" id="KAK9966160.1"/>
    </source>
</evidence>
<sequence>MTVADDDVEPELAELSRSSSPVPSQLRSATPTFSTISRSDTSTPPLASQSSNTPTPHPRVQALISETQPTRPKRRRSNDPSATEQQLLDILTQPTTTPSPYIPKP</sequence>
<dbReference type="EMBL" id="JAWDJR010000011">
    <property type="protein sequence ID" value="KAK9966160.1"/>
    <property type="molecule type" value="Genomic_DNA"/>
</dbReference>
<feature type="compositionally biased region" description="Polar residues" evidence="1">
    <location>
        <begin position="16"/>
        <end position="54"/>
    </location>
</feature>
<comment type="caution">
    <text evidence="2">The sequence shown here is derived from an EMBL/GenBank/DDBJ whole genome shotgun (WGS) entry which is preliminary data.</text>
</comment>
<reference evidence="2 3" key="1">
    <citation type="submission" date="2024-05" db="EMBL/GenBank/DDBJ databases">
        <title>A high-quality chromosomal-level genome assembly of Topmouth culter (Culter alburnus).</title>
        <authorList>
            <person name="Zhao H."/>
        </authorList>
    </citation>
    <scope>NUCLEOTIDE SEQUENCE [LARGE SCALE GENOMIC DNA]</scope>
    <source>
        <strain evidence="2">CATC2023</strain>
        <tissue evidence="2">Muscle</tissue>
    </source>
</reference>
<name>A0AAW2A105_CULAL</name>